<evidence type="ECO:0000313" key="2">
    <source>
        <dbReference type="Proteomes" id="UP000251795"/>
    </source>
</evidence>
<accession>A0A2Z4QE22</accession>
<evidence type="ECO:0000313" key="1">
    <source>
        <dbReference type="EMBL" id="AWY08515.1"/>
    </source>
</evidence>
<proteinExistence type="predicted"/>
<reference evidence="1 2" key="1">
    <citation type="submission" date="2018-04" db="EMBL/GenBank/DDBJ databases">
        <authorList>
            <person name="Go L.Y."/>
            <person name="Mitchell J.A."/>
        </authorList>
    </citation>
    <scope>NUCLEOTIDE SEQUENCE [LARGE SCALE GENOMIC DNA]</scope>
</reference>
<gene>
    <name evidence="1" type="ORF">Alexandra_258</name>
</gene>
<dbReference type="Proteomes" id="UP000251795">
    <property type="component" value="Segment"/>
</dbReference>
<dbReference type="EMBL" id="MH248138">
    <property type="protein sequence ID" value="AWY08515.1"/>
    <property type="molecule type" value="Genomic_DNA"/>
</dbReference>
<organism evidence="1 2">
    <name type="scientific">Erwinia phage vB_EamM_Alexandra</name>
    <dbReference type="NCBI Taxonomy" id="2201424"/>
    <lineage>
        <taxon>Viruses</taxon>
        <taxon>Duplodnaviria</taxon>
        <taxon>Heunggongvirae</taxon>
        <taxon>Uroviricota</taxon>
        <taxon>Caudoviricetes</taxon>
        <taxon>Alexandravirus</taxon>
        <taxon>Alexandravirus alexandra</taxon>
    </lineage>
</organism>
<name>A0A2Z4QE22_9CAUD</name>
<protein>
    <submittedName>
        <fullName evidence="1">Uncharacterized protein</fullName>
    </submittedName>
</protein>
<sequence>MKNQYLILRMNASDLYDRTFLMRGLNMKRLESAIGVIAVVGTGLLTPNSKMYHLSRVRLDLLASDTQQSWGRLSWSGVDDHLIDSGMSRLPPELFKRIVAMRTNRIYHEVDTTIPEAFRDRHTELVYTQSAVRKVINREKTGRLEDFSVEELVEHLKDRLGATVTIKL</sequence>
<keyword evidence="2" id="KW-1185">Reference proteome</keyword>